<reference evidence="1 2" key="1">
    <citation type="submission" date="2022-11" db="EMBL/GenBank/DDBJ databases">
        <title>Acinetobacter entericus sp. nov., isolated from the gut of the plastic-eating larvae of the Coleoptera insect Zophobas atratus.</title>
        <authorList>
            <person name="Dong X."/>
            <person name="Yang Y."/>
        </authorList>
    </citation>
    <scope>NUCLEOTIDE SEQUENCE [LARGE SCALE GENOMIC DNA]</scope>
    <source>
        <strain evidence="1 2">BIT-DXN8</strain>
    </source>
</reference>
<protein>
    <submittedName>
        <fullName evidence="1">Uncharacterized protein</fullName>
    </submittedName>
</protein>
<dbReference type="Proteomes" id="UP001209682">
    <property type="component" value="Unassembled WGS sequence"/>
</dbReference>
<evidence type="ECO:0000313" key="2">
    <source>
        <dbReference type="Proteomes" id="UP001209682"/>
    </source>
</evidence>
<comment type="caution">
    <text evidence="1">The sequence shown here is derived from an EMBL/GenBank/DDBJ whole genome shotgun (WGS) entry which is preliminary data.</text>
</comment>
<dbReference type="EMBL" id="JAPEQW010000044">
    <property type="protein sequence ID" value="MCW8041042.1"/>
    <property type="molecule type" value="Genomic_DNA"/>
</dbReference>
<organism evidence="1 2">
    <name type="scientific">Acinetobacter entericus</name>
    <dbReference type="NCBI Taxonomy" id="2989714"/>
    <lineage>
        <taxon>Bacteria</taxon>
        <taxon>Pseudomonadati</taxon>
        <taxon>Pseudomonadota</taxon>
        <taxon>Gammaproteobacteria</taxon>
        <taxon>Moraxellales</taxon>
        <taxon>Moraxellaceae</taxon>
        <taxon>Acinetobacter</taxon>
    </lineage>
</organism>
<name>A0ABT3NNC8_9GAMM</name>
<dbReference type="RefSeq" id="WP_180004837.1">
    <property type="nucleotide sequence ID" value="NZ_JAPEQW010000044.1"/>
</dbReference>
<gene>
    <name evidence="1" type="ORF">OKC24_18100</name>
</gene>
<proteinExistence type="predicted"/>
<keyword evidence="2" id="KW-1185">Reference proteome</keyword>
<sequence length="73" mass="8133">MNKRMKYFVEGMIAAFVLAPRVPVKAVEPVSIKEHVPVGNASKHWEVVGKRMTSGTKQISCELKTTHPELNSI</sequence>
<accession>A0ABT3NNC8</accession>
<evidence type="ECO:0000313" key="1">
    <source>
        <dbReference type="EMBL" id="MCW8041042.1"/>
    </source>
</evidence>